<keyword evidence="4" id="KW-1185">Reference proteome</keyword>
<keyword evidence="2" id="KW-0812">Transmembrane</keyword>
<evidence type="ECO:0000256" key="2">
    <source>
        <dbReference type="SAM" id="Phobius"/>
    </source>
</evidence>
<feature type="region of interest" description="Disordered" evidence="1">
    <location>
        <begin position="347"/>
        <end position="367"/>
    </location>
</feature>
<evidence type="ECO:0000313" key="4">
    <source>
        <dbReference type="Proteomes" id="UP000598032"/>
    </source>
</evidence>
<reference evidence="3 4" key="1">
    <citation type="submission" date="2020-10" db="EMBL/GenBank/DDBJ databases">
        <authorList>
            <person name="Peeters C."/>
        </authorList>
    </citation>
    <scope>NUCLEOTIDE SEQUENCE [LARGE SCALE GENOMIC DNA]</scope>
    <source>
        <strain evidence="3 4">LMG 28140</strain>
    </source>
</reference>
<gene>
    <name evidence="3" type="ORF">LMG28140_05173</name>
</gene>
<proteinExistence type="predicted"/>
<feature type="region of interest" description="Disordered" evidence="1">
    <location>
        <begin position="198"/>
        <end position="283"/>
    </location>
</feature>
<protein>
    <submittedName>
        <fullName evidence="3">Uncharacterized protein</fullName>
    </submittedName>
</protein>
<keyword evidence="2" id="KW-1133">Transmembrane helix</keyword>
<evidence type="ECO:0000313" key="3">
    <source>
        <dbReference type="EMBL" id="CAD6552632.1"/>
    </source>
</evidence>
<feature type="compositionally biased region" description="Polar residues" evidence="1">
    <location>
        <begin position="213"/>
        <end position="239"/>
    </location>
</feature>
<comment type="caution">
    <text evidence="3">The sequence shown here is derived from an EMBL/GenBank/DDBJ whole genome shotgun (WGS) entry which is preliminary data.</text>
</comment>
<sequence length="394" mass="42435">MTRPLALIEGDLALPDARLLRGLPPPFGSRRQSARTAPQREMQRAAQRAAEHDAQHAAQHVTAIAAQQTIRRAIRHKAPVRQRPLPPGTLFRFFYKVRQPRDYSTHFNAQLAEARYYLDAGKTPARSSRKDYMLGAAIFAVTGIALAWLLTISVMRDAEKGGSAVIAQSGAAGSEKQDPPSQLAIKIAPTVVKDAATARNPVHRAARPVESLTGLQAQNSSTSMTSQQAVRSVKTSPTHQAARAAERPTSSRHRESYKTAGALTPDVATRHSARVGESARRGQSMLHLSEAQIDDRLMMSRAVAPSAQPAASMQPEWTARALSTKAAPEQAALLNWAAQQRQASVAATSTATTSTTTTRASVPATPADATWNAALTHRRITDNPHAFDTDAARP</sequence>
<evidence type="ECO:0000256" key="1">
    <source>
        <dbReference type="SAM" id="MobiDB-lite"/>
    </source>
</evidence>
<dbReference type="EMBL" id="CAJHCP010000012">
    <property type="protein sequence ID" value="CAD6552632.1"/>
    <property type="molecule type" value="Genomic_DNA"/>
</dbReference>
<organism evidence="3 4">
    <name type="scientific">Paraburkholderia metrosideri</name>
    <dbReference type="NCBI Taxonomy" id="580937"/>
    <lineage>
        <taxon>Bacteria</taxon>
        <taxon>Pseudomonadati</taxon>
        <taxon>Pseudomonadota</taxon>
        <taxon>Betaproteobacteria</taxon>
        <taxon>Burkholderiales</taxon>
        <taxon>Burkholderiaceae</taxon>
        <taxon>Paraburkholderia</taxon>
    </lineage>
</organism>
<feature type="transmembrane region" description="Helical" evidence="2">
    <location>
        <begin position="132"/>
        <end position="150"/>
    </location>
</feature>
<name>A0ABM8P0T3_9BURK</name>
<feature type="region of interest" description="Disordered" evidence="1">
    <location>
        <begin position="23"/>
        <end position="43"/>
    </location>
</feature>
<keyword evidence="2" id="KW-0472">Membrane</keyword>
<accession>A0ABM8P0T3</accession>
<dbReference type="Proteomes" id="UP000598032">
    <property type="component" value="Unassembled WGS sequence"/>
</dbReference>